<evidence type="ECO:0000256" key="1">
    <source>
        <dbReference type="ARBA" id="ARBA00044777"/>
    </source>
</evidence>
<protein>
    <recommendedName>
        <fullName evidence="1">Segregation and condensation protein A</fullName>
    </recommendedName>
</protein>
<dbReference type="EMBL" id="MHKO01000006">
    <property type="protein sequence ID" value="OGY93058.1"/>
    <property type="molecule type" value="Genomic_DNA"/>
</dbReference>
<dbReference type="PANTHER" id="PTHR33969">
    <property type="entry name" value="SEGREGATION AND CONDENSATION PROTEIN A"/>
    <property type="match status" value="1"/>
</dbReference>
<comment type="caution">
    <text evidence="2">The sequence shown here is derived from an EMBL/GenBank/DDBJ whole genome shotgun (WGS) entry which is preliminary data.</text>
</comment>
<dbReference type="InterPro" id="IPR023093">
    <property type="entry name" value="ScpA-like_C"/>
</dbReference>
<dbReference type="Gene3D" id="1.10.10.580">
    <property type="entry name" value="Structural maintenance of chromosome 1. Chain E"/>
    <property type="match status" value="1"/>
</dbReference>
<dbReference type="PANTHER" id="PTHR33969:SF2">
    <property type="entry name" value="SEGREGATION AND CONDENSATION PROTEIN A"/>
    <property type="match status" value="1"/>
</dbReference>
<dbReference type="Pfam" id="PF02616">
    <property type="entry name" value="SMC_ScpA"/>
    <property type="match status" value="1"/>
</dbReference>
<evidence type="ECO:0000313" key="2">
    <source>
        <dbReference type="EMBL" id="OGY93058.1"/>
    </source>
</evidence>
<dbReference type="Gene3D" id="6.10.250.2410">
    <property type="match status" value="1"/>
</dbReference>
<proteinExistence type="predicted"/>
<dbReference type="Proteomes" id="UP000178109">
    <property type="component" value="Unassembled WGS sequence"/>
</dbReference>
<dbReference type="InterPro" id="IPR003768">
    <property type="entry name" value="ScpA"/>
</dbReference>
<organism evidence="2 3">
    <name type="scientific">Candidatus Komeilibacteria bacterium RIFCSPLOWO2_02_FULL_48_11</name>
    <dbReference type="NCBI Taxonomy" id="1798553"/>
    <lineage>
        <taxon>Bacteria</taxon>
        <taxon>Candidatus Komeiliibacteriota</taxon>
    </lineage>
</organism>
<name>A0A1G2BVI6_9BACT</name>
<accession>A0A1G2BVI6</accession>
<sequence length="236" mass="26642">MHQVEINNFQGPLSLLLDLIEQNKLDITEVSLSEVTDQYLAKLDERRGELSGEELADFLLIAAKLLVIKSRALLPSLGLEEEGISLEEQLKMYKVYRDANKVVAGIIKQKNFSFGREPLKFRRQVSFSPPEKLTVKMISTRFKEVIASLERSIITLPKKTLKKVVSLGERIQDLRSLLATSAKFGFAEFIKSAKSRADVVVSFLALLELIKQRELGAEQEGARDDILIKQYSKMSS</sequence>
<dbReference type="STRING" id="1798553.A3H70_05460"/>
<dbReference type="AlphaFoldDB" id="A0A1G2BVI6"/>
<evidence type="ECO:0000313" key="3">
    <source>
        <dbReference type="Proteomes" id="UP000178109"/>
    </source>
</evidence>
<gene>
    <name evidence="2" type="ORF">A3H70_05460</name>
</gene>
<reference evidence="2 3" key="1">
    <citation type="journal article" date="2016" name="Nat. Commun.">
        <title>Thousands of microbial genomes shed light on interconnected biogeochemical processes in an aquifer system.</title>
        <authorList>
            <person name="Anantharaman K."/>
            <person name="Brown C.T."/>
            <person name="Hug L.A."/>
            <person name="Sharon I."/>
            <person name="Castelle C.J."/>
            <person name="Probst A.J."/>
            <person name="Thomas B.C."/>
            <person name="Singh A."/>
            <person name="Wilkins M.J."/>
            <person name="Karaoz U."/>
            <person name="Brodie E.L."/>
            <person name="Williams K.H."/>
            <person name="Hubbard S.S."/>
            <person name="Banfield J.F."/>
        </authorList>
    </citation>
    <scope>NUCLEOTIDE SEQUENCE [LARGE SCALE GENOMIC DNA]</scope>
</reference>